<feature type="region of interest" description="Disordered" evidence="2">
    <location>
        <begin position="283"/>
        <end position="315"/>
    </location>
</feature>
<keyword evidence="4" id="KW-1185">Reference proteome</keyword>
<feature type="region of interest" description="Disordered" evidence="2">
    <location>
        <begin position="455"/>
        <end position="501"/>
    </location>
</feature>
<gene>
    <name evidence="3" type="ORF">MNEG_6598</name>
</gene>
<sequence length="666" mass="68437">MVSVVKKGRLGTLTAHPAAHTNAQLRANCKKCVADDEAPAAPAPEPAAARAAVGRSHADVAEAPAAAASLQQLAAQVEARVMAAMQQQIVQAVAIAVAEATAASKPDPGAAAAAAGAAAAQEQVLGVVLRKAEAAGRAAAGARSELLARVAELDGRLRGLELGRDGADDAAAAAMEGRVAALEAASSTARGAEARLARELGGLSSTLRGLEARADAAQEGFGELREGQWRLQSELAAGSEAAGQNLSGLLARVEGLEERAAGWMAEMDARLLAIEQQQEQQQQQQQQQQEQEQEQQQQQKEHRQEELAAGTSGRHSIAGAARAAAHGAAAAAAFAAMISGGGCALIECAAMAPSTSETATPRACAPARSSWRQPRPFGRGEPSSFGSGGGGGGEVDCIEPVEAEDALLRLEARLDGVEGGLRELREAAPLDALTAGALEARVAILEDEFLERQRRADAVEQQKEQPQQQVQEREQRGRGDMRDALEQPEAAPEPGAPGRRAGSLRAVDAFEQHLNALLSHFDPGDVGAAPAPAAVQAPVPVQPGQPRRDARGPEAAGTALVPGAELAQLGEQELVGFVDRVAALEAADAALGRKGASAGAAADDDVDAGAGGDGRRSRIVRLEEDLEAARREQAARAGAAEERAAEAELELQQLRDGLSTLALEGA</sequence>
<dbReference type="RefSeq" id="XP_013900385.1">
    <property type="nucleotide sequence ID" value="XM_014044931.1"/>
</dbReference>
<evidence type="ECO:0000256" key="1">
    <source>
        <dbReference type="SAM" id="Coils"/>
    </source>
</evidence>
<feature type="compositionally biased region" description="Low complexity" evidence="2">
    <location>
        <begin position="376"/>
        <end position="385"/>
    </location>
</feature>
<organism evidence="3 4">
    <name type="scientific">Monoraphidium neglectum</name>
    <dbReference type="NCBI Taxonomy" id="145388"/>
    <lineage>
        <taxon>Eukaryota</taxon>
        <taxon>Viridiplantae</taxon>
        <taxon>Chlorophyta</taxon>
        <taxon>core chlorophytes</taxon>
        <taxon>Chlorophyceae</taxon>
        <taxon>CS clade</taxon>
        <taxon>Sphaeropleales</taxon>
        <taxon>Selenastraceae</taxon>
        <taxon>Monoraphidium</taxon>
    </lineage>
</organism>
<evidence type="ECO:0000256" key="2">
    <source>
        <dbReference type="SAM" id="MobiDB-lite"/>
    </source>
</evidence>
<feature type="region of interest" description="Disordered" evidence="2">
    <location>
        <begin position="537"/>
        <end position="556"/>
    </location>
</feature>
<protein>
    <submittedName>
        <fullName evidence="3">Uncharacterized protein</fullName>
    </submittedName>
</protein>
<evidence type="ECO:0000313" key="3">
    <source>
        <dbReference type="EMBL" id="KIZ01366.1"/>
    </source>
</evidence>
<keyword evidence="1" id="KW-0175">Coiled coil</keyword>
<feature type="compositionally biased region" description="Low complexity" evidence="2">
    <location>
        <begin position="488"/>
        <end position="501"/>
    </location>
</feature>
<feature type="region of interest" description="Disordered" evidence="2">
    <location>
        <begin position="594"/>
        <end position="614"/>
    </location>
</feature>
<dbReference type="Proteomes" id="UP000054498">
    <property type="component" value="Unassembled WGS sequence"/>
</dbReference>
<feature type="compositionally biased region" description="Basic and acidic residues" evidence="2">
    <location>
        <begin position="471"/>
        <end position="485"/>
    </location>
</feature>
<accession>A0A0D2N5W4</accession>
<dbReference type="EMBL" id="KK101304">
    <property type="protein sequence ID" value="KIZ01366.1"/>
    <property type="molecule type" value="Genomic_DNA"/>
</dbReference>
<dbReference type="GeneID" id="25739474"/>
<dbReference type="AlphaFoldDB" id="A0A0D2N5W4"/>
<proteinExistence type="predicted"/>
<feature type="region of interest" description="Disordered" evidence="2">
    <location>
        <begin position="356"/>
        <end position="394"/>
    </location>
</feature>
<feature type="compositionally biased region" description="Low complexity" evidence="2">
    <location>
        <begin position="283"/>
        <end position="298"/>
    </location>
</feature>
<name>A0A0D2N5W4_9CHLO</name>
<reference evidence="3 4" key="1">
    <citation type="journal article" date="2013" name="BMC Genomics">
        <title>Reconstruction of the lipid metabolism for the microalga Monoraphidium neglectum from its genome sequence reveals characteristics suitable for biofuel production.</title>
        <authorList>
            <person name="Bogen C."/>
            <person name="Al-Dilaimi A."/>
            <person name="Albersmeier A."/>
            <person name="Wichmann J."/>
            <person name="Grundmann M."/>
            <person name="Rupp O."/>
            <person name="Lauersen K.J."/>
            <person name="Blifernez-Klassen O."/>
            <person name="Kalinowski J."/>
            <person name="Goesmann A."/>
            <person name="Mussgnug J.H."/>
            <person name="Kruse O."/>
        </authorList>
    </citation>
    <scope>NUCLEOTIDE SEQUENCE [LARGE SCALE GENOMIC DNA]</scope>
    <source>
        <strain evidence="3 4">SAG 48.87</strain>
    </source>
</reference>
<evidence type="ECO:0000313" key="4">
    <source>
        <dbReference type="Proteomes" id="UP000054498"/>
    </source>
</evidence>
<feature type="coiled-coil region" evidence="1">
    <location>
        <begin position="630"/>
        <end position="664"/>
    </location>
</feature>
<dbReference type="KEGG" id="mng:MNEG_6598"/>